<keyword evidence="2" id="KW-1185">Reference proteome</keyword>
<name>A0ACB9MBN1_9MYRT</name>
<dbReference type="EMBL" id="CM042889">
    <property type="protein sequence ID" value="KAI4321393.1"/>
    <property type="molecule type" value="Genomic_DNA"/>
</dbReference>
<sequence>MTLYDIFARLSDPLPCDILLRSVTLARLVQIRRRIHRILILVAMAKISDLNGFADEAVLPQSDLSIAYLPQPDQSFIMALDTEDAPIMREEYMGPMYRATADRQLQNGGTITPLDVGLPNAQHHFFPHLEEQTPAYEAQDQHMGANNLYQSPFTSDMIGIGAITGNGNPTYSVDQNSASFPMPNNYLHNQGLTVPNSPTPLNCSGSDMPFGLAQHPFNQAPNHQTSFSEMLMLQHAEPTAHSAQRMIYAEPNPPPVYADENPTEIMGQLHDPSRVEYRSKEDLEGMQDGFGVPTVPEEELFPRIPYIDHKFRQARQKMLFQNQPMIPPPIVTDTAIPNHPHIVDSSLPNSLAALNEEALQNATFDAFGLYEHGQSSVPEFAMRGTTPIEMANVWVDHGFIAPDITTKSIFLQQGQSNTLSRVADIPGFDSLYDPRYEQMGLPCDPHIRLLLAIHHGNAAQGQDENSPIYIP</sequence>
<evidence type="ECO:0000313" key="2">
    <source>
        <dbReference type="Proteomes" id="UP001057402"/>
    </source>
</evidence>
<proteinExistence type="predicted"/>
<organism evidence="1 2">
    <name type="scientific">Melastoma candidum</name>
    <dbReference type="NCBI Taxonomy" id="119954"/>
    <lineage>
        <taxon>Eukaryota</taxon>
        <taxon>Viridiplantae</taxon>
        <taxon>Streptophyta</taxon>
        <taxon>Embryophyta</taxon>
        <taxon>Tracheophyta</taxon>
        <taxon>Spermatophyta</taxon>
        <taxon>Magnoliopsida</taxon>
        <taxon>eudicotyledons</taxon>
        <taxon>Gunneridae</taxon>
        <taxon>Pentapetalae</taxon>
        <taxon>rosids</taxon>
        <taxon>malvids</taxon>
        <taxon>Myrtales</taxon>
        <taxon>Melastomataceae</taxon>
        <taxon>Melastomatoideae</taxon>
        <taxon>Melastomateae</taxon>
        <taxon>Melastoma</taxon>
    </lineage>
</organism>
<protein>
    <submittedName>
        <fullName evidence="1">Uncharacterized protein</fullName>
    </submittedName>
</protein>
<comment type="caution">
    <text evidence="1">The sequence shown here is derived from an EMBL/GenBank/DDBJ whole genome shotgun (WGS) entry which is preliminary data.</text>
</comment>
<dbReference type="Proteomes" id="UP001057402">
    <property type="component" value="Chromosome 10"/>
</dbReference>
<gene>
    <name evidence="1" type="ORF">MLD38_034777</name>
</gene>
<reference evidence="2" key="1">
    <citation type="journal article" date="2023" name="Front. Plant Sci.">
        <title>Chromosomal-level genome assembly of Melastoma candidum provides insights into trichome evolution.</title>
        <authorList>
            <person name="Zhong Y."/>
            <person name="Wu W."/>
            <person name="Sun C."/>
            <person name="Zou P."/>
            <person name="Liu Y."/>
            <person name="Dai S."/>
            <person name="Zhou R."/>
        </authorList>
    </citation>
    <scope>NUCLEOTIDE SEQUENCE [LARGE SCALE GENOMIC DNA]</scope>
</reference>
<evidence type="ECO:0000313" key="1">
    <source>
        <dbReference type="EMBL" id="KAI4321393.1"/>
    </source>
</evidence>
<accession>A0ACB9MBN1</accession>